<dbReference type="eggNOG" id="ENOG502RXA6">
    <property type="taxonomic scope" value="Eukaryota"/>
</dbReference>
<evidence type="ECO:0000256" key="2">
    <source>
        <dbReference type="ARBA" id="ARBA00007793"/>
    </source>
</evidence>
<accession>S3DF83</accession>
<dbReference type="Pfam" id="PF00734">
    <property type="entry name" value="CBM_1"/>
    <property type="match status" value="1"/>
</dbReference>
<dbReference type="Gene3D" id="2.40.40.10">
    <property type="entry name" value="RlpA-like domain"/>
    <property type="match status" value="1"/>
</dbReference>
<dbReference type="OMA" id="FNACTNQ"/>
<keyword evidence="5" id="KW-0378">Hydrolase</keyword>
<dbReference type="Pfam" id="PF02015">
    <property type="entry name" value="Glyco_hydro_45"/>
    <property type="match status" value="1"/>
</dbReference>
<feature type="compositionally biased region" description="Low complexity" evidence="11">
    <location>
        <begin position="242"/>
        <end position="284"/>
    </location>
</feature>
<evidence type="ECO:0000256" key="8">
    <source>
        <dbReference type="ARBA" id="ARBA00023295"/>
    </source>
</evidence>
<evidence type="ECO:0000256" key="4">
    <source>
        <dbReference type="ARBA" id="ARBA00022729"/>
    </source>
</evidence>
<evidence type="ECO:0000256" key="7">
    <source>
        <dbReference type="ARBA" id="ARBA00023277"/>
    </source>
</evidence>
<dbReference type="GO" id="GO:0008810">
    <property type="term" value="F:cellulase activity"/>
    <property type="evidence" value="ECO:0007669"/>
    <property type="project" value="UniProtKB-EC"/>
</dbReference>
<dbReference type="GO" id="GO:0005576">
    <property type="term" value="C:extracellular region"/>
    <property type="evidence" value="ECO:0007669"/>
    <property type="project" value="InterPro"/>
</dbReference>
<dbReference type="EMBL" id="KE145353">
    <property type="protein sequence ID" value="EPE36420.1"/>
    <property type="molecule type" value="Genomic_DNA"/>
</dbReference>
<dbReference type="SUPFAM" id="SSF57180">
    <property type="entry name" value="Cellulose-binding domain"/>
    <property type="match status" value="1"/>
</dbReference>
<comment type="similarity">
    <text evidence="2">Belongs to the glycosyl hydrolase 45 (cellulase K) family.</text>
</comment>
<keyword evidence="9" id="KW-0624">Polysaccharide degradation</keyword>
<keyword evidence="8" id="KW-0326">Glycosidase</keyword>
<dbReference type="PROSITE" id="PS51164">
    <property type="entry name" value="CBM1_2"/>
    <property type="match status" value="1"/>
</dbReference>
<feature type="domain" description="CBM1" evidence="13">
    <location>
        <begin position="290"/>
        <end position="326"/>
    </location>
</feature>
<feature type="chain" id="PRO_5004508138" description="Cellulase" evidence="12">
    <location>
        <begin position="21"/>
        <end position="326"/>
    </location>
</feature>
<dbReference type="InterPro" id="IPR052288">
    <property type="entry name" value="GH45_Enzymes"/>
</dbReference>
<protein>
    <recommendedName>
        <fullName evidence="3 10">Cellulase</fullName>
        <ecNumber evidence="3 10">3.2.1.4</ecNumber>
    </recommendedName>
</protein>
<feature type="region of interest" description="Disordered" evidence="11">
    <location>
        <begin position="226"/>
        <end position="291"/>
    </location>
</feature>
<dbReference type="GO" id="GO:0030245">
    <property type="term" value="P:cellulose catabolic process"/>
    <property type="evidence" value="ECO:0007669"/>
    <property type="project" value="UniProtKB-KW"/>
</dbReference>
<evidence type="ECO:0000256" key="9">
    <source>
        <dbReference type="ARBA" id="ARBA00023326"/>
    </source>
</evidence>
<dbReference type="PANTHER" id="PTHR39730">
    <property type="entry name" value="ENDOGLUCANASE 1"/>
    <property type="match status" value="1"/>
</dbReference>
<dbReference type="SMART" id="SM00236">
    <property type="entry name" value="fCBD"/>
    <property type="match status" value="1"/>
</dbReference>
<evidence type="ECO:0000313" key="15">
    <source>
        <dbReference type="Proteomes" id="UP000016922"/>
    </source>
</evidence>
<keyword evidence="4 12" id="KW-0732">Signal</keyword>
<feature type="active site" description="Nucleophile" evidence="10">
    <location>
        <position position="31"/>
    </location>
</feature>
<dbReference type="HOGENOM" id="CLU_045022_1_0_1"/>
<dbReference type="SUPFAM" id="SSF50685">
    <property type="entry name" value="Barwin-like endoglucanases"/>
    <property type="match status" value="1"/>
</dbReference>
<evidence type="ECO:0000256" key="10">
    <source>
        <dbReference type="PROSITE-ProRule" id="PRU10069"/>
    </source>
</evidence>
<gene>
    <name evidence="14" type="ORF">GLAREA_05758</name>
</gene>
<evidence type="ECO:0000259" key="13">
    <source>
        <dbReference type="PROSITE" id="PS51164"/>
    </source>
</evidence>
<evidence type="ECO:0000256" key="1">
    <source>
        <dbReference type="ARBA" id="ARBA00000966"/>
    </source>
</evidence>
<keyword evidence="15" id="KW-1185">Reference proteome</keyword>
<dbReference type="PROSITE" id="PS01140">
    <property type="entry name" value="GLYCOSYL_HYDROL_F45"/>
    <property type="match status" value="1"/>
</dbReference>
<feature type="signal peptide" evidence="12">
    <location>
        <begin position="1"/>
        <end position="20"/>
    </location>
</feature>
<proteinExistence type="inferred from homology"/>
<organism evidence="14 15">
    <name type="scientific">Glarea lozoyensis (strain ATCC 20868 / MF5171)</name>
    <dbReference type="NCBI Taxonomy" id="1116229"/>
    <lineage>
        <taxon>Eukaryota</taxon>
        <taxon>Fungi</taxon>
        <taxon>Dikarya</taxon>
        <taxon>Ascomycota</taxon>
        <taxon>Pezizomycotina</taxon>
        <taxon>Leotiomycetes</taxon>
        <taxon>Helotiales</taxon>
        <taxon>Helotiaceae</taxon>
        <taxon>Glarea</taxon>
    </lineage>
</organism>
<dbReference type="KEGG" id="glz:GLAREA_05758"/>
<evidence type="ECO:0000256" key="3">
    <source>
        <dbReference type="ARBA" id="ARBA00012601"/>
    </source>
</evidence>
<reference evidence="14 15" key="1">
    <citation type="journal article" date="2013" name="BMC Genomics">
        <title>Genomics-driven discovery of the pneumocandin biosynthetic gene cluster in the fungus Glarea lozoyensis.</title>
        <authorList>
            <person name="Chen L."/>
            <person name="Yue Q."/>
            <person name="Zhang X."/>
            <person name="Xiang M."/>
            <person name="Wang C."/>
            <person name="Li S."/>
            <person name="Che Y."/>
            <person name="Ortiz-Lopez F.J."/>
            <person name="Bills G.F."/>
            <person name="Liu X."/>
            <person name="An Z."/>
        </authorList>
    </citation>
    <scope>NUCLEOTIDE SEQUENCE [LARGE SCALE GENOMIC DNA]</scope>
    <source>
        <strain evidence="15">ATCC 20868 / MF5171</strain>
    </source>
</reference>
<dbReference type="AlphaFoldDB" id="S3DF83"/>
<dbReference type="RefSeq" id="XP_008077238.1">
    <property type="nucleotide sequence ID" value="XM_008079047.1"/>
</dbReference>
<dbReference type="InterPro" id="IPR035971">
    <property type="entry name" value="CBD_sf"/>
</dbReference>
<dbReference type="PROSITE" id="PS00562">
    <property type="entry name" value="CBM1_1"/>
    <property type="match status" value="1"/>
</dbReference>
<dbReference type="PANTHER" id="PTHR39730:SF1">
    <property type="entry name" value="ENDOGLUCANASE 1"/>
    <property type="match status" value="1"/>
</dbReference>
<dbReference type="InterPro" id="IPR036908">
    <property type="entry name" value="RlpA-like_sf"/>
</dbReference>
<keyword evidence="6" id="KW-0136">Cellulose degradation</keyword>
<sequence>MLFPAATLLTFLPLILQASAQSSGKTTRYWDCCKASCGWKGKTTLASGSTPVGSCDKQDKPLTDFEAVSGCNNGGAYMCSNQSPWAVSETLAYGFAATSLSGGTESSWCCACYELTFTSGAVKGKKMIVQSTNTGSDLGNNHFDLAMPGGGFGIFNGCTAEWGNPSTGWGAQYGGISSRSQCDAFPAALKAGCYWRYDWFGNSDNPDITFKQVTCPAALTAKTGCVRNGEIPTGPDNVPTWSQGSSTPTATSTSTSTSKATSSSTSTFKATTSSTTTSVGAGSTPPASGGTVQQYGQCGGKTYSGPTACVAPYTCKFLGEYYSQCI</sequence>
<dbReference type="GeneID" id="19464812"/>
<dbReference type="GO" id="GO:0030248">
    <property type="term" value="F:cellulose binding"/>
    <property type="evidence" value="ECO:0007669"/>
    <property type="project" value="InterPro"/>
</dbReference>
<dbReference type="EC" id="3.2.1.4" evidence="3 10"/>
<comment type="catalytic activity">
    <reaction evidence="1 10">
        <text>Endohydrolysis of (1-&gt;4)-beta-D-glucosidic linkages in cellulose, lichenin and cereal beta-D-glucans.</text>
        <dbReference type="EC" id="3.2.1.4"/>
    </reaction>
</comment>
<name>S3DF83_GLAL2</name>
<evidence type="ECO:0000256" key="5">
    <source>
        <dbReference type="ARBA" id="ARBA00022801"/>
    </source>
</evidence>
<evidence type="ECO:0000313" key="14">
    <source>
        <dbReference type="EMBL" id="EPE36420.1"/>
    </source>
</evidence>
<dbReference type="InterPro" id="IPR000254">
    <property type="entry name" value="CBD"/>
</dbReference>
<keyword evidence="7" id="KW-0119">Carbohydrate metabolism</keyword>
<dbReference type="OrthoDB" id="10035502at2759"/>
<evidence type="ECO:0000256" key="11">
    <source>
        <dbReference type="SAM" id="MobiDB-lite"/>
    </source>
</evidence>
<dbReference type="InterPro" id="IPR000334">
    <property type="entry name" value="Glyco_hydro_45"/>
</dbReference>
<evidence type="ECO:0000256" key="12">
    <source>
        <dbReference type="SAM" id="SignalP"/>
    </source>
</evidence>
<dbReference type="Proteomes" id="UP000016922">
    <property type="component" value="Unassembled WGS sequence"/>
</dbReference>
<evidence type="ECO:0000256" key="6">
    <source>
        <dbReference type="ARBA" id="ARBA00023001"/>
    </source>
</evidence>